<dbReference type="Proteomes" id="UP001603978">
    <property type="component" value="Unassembled WGS sequence"/>
</dbReference>
<sequence length="184" mass="20071">MASFQRPRVSVEQQDHLTVILQQAPSGSGLSDGAAGLVMLRFYKEMRAWCEPDWFTLGYTGWRHASREKVQADLTRLRGEVGPMRLIVGFDPEKRTPGGGDMHAYDWAMSAPGVVVECLPAPWHIPELDKSAGPYRNGAIVERTLAAVGAKAMLAHLHPASRGAAGTAAYAKFRGLNVWEESAV</sequence>
<dbReference type="RefSeq" id="WP_393173741.1">
    <property type="nucleotide sequence ID" value="NZ_JBICRM010000034.1"/>
</dbReference>
<proteinExistence type="predicted"/>
<name>A0ABW7AQ37_9ACTN</name>
<keyword evidence="2" id="KW-1185">Reference proteome</keyword>
<protein>
    <submittedName>
        <fullName evidence="1">Uncharacterized protein</fullName>
    </submittedName>
</protein>
<evidence type="ECO:0000313" key="1">
    <source>
        <dbReference type="EMBL" id="MFG1709199.1"/>
    </source>
</evidence>
<dbReference type="EMBL" id="JBICRM010000034">
    <property type="protein sequence ID" value="MFG1709199.1"/>
    <property type="molecule type" value="Genomic_DNA"/>
</dbReference>
<gene>
    <name evidence="1" type="ORF">ACFLIM_39010</name>
</gene>
<evidence type="ECO:0000313" key="2">
    <source>
        <dbReference type="Proteomes" id="UP001603978"/>
    </source>
</evidence>
<comment type="caution">
    <text evidence="1">The sequence shown here is derived from an EMBL/GenBank/DDBJ whole genome shotgun (WGS) entry which is preliminary data.</text>
</comment>
<reference evidence="1 2" key="1">
    <citation type="submission" date="2024-10" db="EMBL/GenBank/DDBJ databases">
        <authorList>
            <person name="Topkara A.R."/>
            <person name="Saygin H."/>
        </authorList>
    </citation>
    <scope>NUCLEOTIDE SEQUENCE [LARGE SCALE GENOMIC DNA]</scope>
    <source>
        <strain evidence="1 2">M3C6</strain>
    </source>
</reference>
<organism evidence="1 2">
    <name type="scientific">Nonomuraea marmarensis</name>
    <dbReference type="NCBI Taxonomy" id="3351344"/>
    <lineage>
        <taxon>Bacteria</taxon>
        <taxon>Bacillati</taxon>
        <taxon>Actinomycetota</taxon>
        <taxon>Actinomycetes</taxon>
        <taxon>Streptosporangiales</taxon>
        <taxon>Streptosporangiaceae</taxon>
        <taxon>Nonomuraea</taxon>
    </lineage>
</organism>
<accession>A0ABW7AQ37</accession>